<dbReference type="EMBL" id="ML976733">
    <property type="protein sequence ID" value="KAF1967337.1"/>
    <property type="molecule type" value="Genomic_DNA"/>
</dbReference>
<reference evidence="2" key="1">
    <citation type="journal article" date="2020" name="Stud. Mycol.">
        <title>101 Dothideomycetes genomes: a test case for predicting lifestyles and emergence of pathogens.</title>
        <authorList>
            <person name="Haridas S."/>
            <person name="Albert R."/>
            <person name="Binder M."/>
            <person name="Bloem J."/>
            <person name="Labutti K."/>
            <person name="Salamov A."/>
            <person name="Andreopoulos B."/>
            <person name="Baker S."/>
            <person name="Barry K."/>
            <person name="Bills G."/>
            <person name="Bluhm B."/>
            <person name="Cannon C."/>
            <person name="Castanera R."/>
            <person name="Culley D."/>
            <person name="Daum C."/>
            <person name="Ezra D."/>
            <person name="Gonzalez J."/>
            <person name="Henrissat B."/>
            <person name="Kuo A."/>
            <person name="Liang C."/>
            <person name="Lipzen A."/>
            <person name="Lutzoni F."/>
            <person name="Magnuson J."/>
            <person name="Mondo S."/>
            <person name="Nolan M."/>
            <person name="Ohm R."/>
            <person name="Pangilinan J."/>
            <person name="Park H.-J."/>
            <person name="Ramirez L."/>
            <person name="Alfaro M."/>
            <person name="Sun H."/>
            <person name="Tritt A."/>
            <person name="Yoshinaga Y."/>
            <person name="Zwiers L.-H."/>
            <person name="Turgeon B."/>
            <person name="Goodwin S."/>
            <person name="Spatafora J."/>
            <person name="Crous P."/>
            <person name="Grigoriev I."/>
        </authorList>
    </citation>
    <scope>NUCLEOTIDE SEQUENCE</scope>
    <source>
        <strain evidence="2">CBS 107.79</strain>
    </source>
</reference>
<accession>A0A6A5V202</accession>
<dbReference type="OrthoDB" id="3668852at2759"/>
<name>A0A6A5V202_9PLEO</name>
<feature type="region of interest" description="Disordered" evidence="1">
    <location>
        <begin position="42"/>
        <end position="66"/>
    </location>
</feature>
<dbReference type="AlphaFoldDB" id="A0A6A5V202"/>
<evidence type="ECO:0000313" key="3">
    <source>
        <dbReference type="Proteomes" id="UP000800036"/>
    </source>
</evidence>
<gene>
    <name evidence="2" type="ORF">BU23DRAFT_483766</name>
</gene>
<protein>
    <submittedName>
        <fullName evidence="2">Uncharacterized protein</fullName>
    </submittedName>
</protein>
<evidence type="ECO:0000256" key="1">
    <source>
        <dbReference type="SAM" id="MobiDB-lite"/>
    </source>
</evidence>
<proteinExistence type="predicted"/>
<feature type="non-terminal residue" evidence="2">
    <location>
        <position position="1"/>
    </location>
</feature>
<dbReference type="Proteomes" id="UP000800036">
    <property type="component" value="Unassembled WGS sequence"/>
</dbReference>
<organism evidence="2 3">
    <name type="scientific">Bimuria novae-zelandiae CBS 107.79</name>
    <dbReference type="NCBI Taxonomy" id="1447943"/>
    <lineage>
        <taxon>Eukaryota</taxon>
        <taxon>Fungi</taxon>
        <taxon>Dikarya</taxon>
        <taxon>Ascomycota</taxon>
        <taxon>Pezizomycotina</taxon>
        <taxon>Dothideomycetes</taxon>
        <taxon>Pleosporomycetidae</taxon>
        <taxon>Pleosporales</taxon>
        <taxon>Massarineae</taxon>
        <taxon>Didymosphaeriaceae</taxon>
        <taxon>Bimuria</taxon>
    </lineage>
</organism>
<evidence type="ECO:0000313" key="2">
    <source>
        <dbReference type="EMBL" id="KAF1967337.1"/>
    </source>
</evidence>
<sequence>DACAASKALDAWIGKDGLNGGAIQGQEKLYIEQNGAAREIKEVVDSDDEESSDEKPTQLRSSSRRL</sequence>
<keyword evidence="3" id="KW-1185">Reference proteome</keyword>